<feature type="coiled-coil region" evidence="2">
    <location>
        <begin position="269"/>
        <end position="296"/>
    </location>
</feature>
<dbReference type="GO" id="GO:0005509">
    <property type="term" value="F:calcium ion binding"/>
    <property type="evidence" value="ECO:0007669"/>
    <property type="project" value="InterPro"/>
</dbReference>
<evidence type="ECO:0000259" key="3">
    <source>
        <dbReference type="PROSITE" id="PS50222"/>
    </source>
</evidence>
<accession>A0A0R3S720</accession>
<organism evidence="4 5">
    <name type="scientific">Elaeophora elaphi</name>
    <dbReference type="NCBI Taxonomy" id="1147741"/>
    <lineage>
        <taxon>Eukaryota</taxon>
        <taxon>Metazoa</taxon>
        <taxon>Ecdysozoa</taxon>
        <taxon>Nematoda</taxon>
        <taxon>Chromadorea</taxon>
        <taxon>Rhabditida</taxon>
        <taxon>Spirurina</taxon>
        <taxon>Spiruromorpha</taxon>
        <taxon>Filarioidea</taxon>
        <taxon>Onchocercidae</taxon>
        <taxon>Elaeophora</taxon>
    </lineage>
</organism>
<keyword evidence="1" id="KW-0106">Calcium</keyword>
<dbReference type="CDD" id="cd00051">
    <property type="entry name" value="EFh"/>
    <property type="match status" value="1"/>
</dbReference>
<dbReference type="PROSITE" id="PS00018">
    <property type="entry name" value="EF_HAND_1"/>
    <property type="match status" value="1"/>
</dbReference>
<proteinExistence type="predicted"/>
<dbReference type="SUPFAM" id="SSF47473">
    <property type="entry name" value="EF-hand"/>
    <property type="match status" value="1"/>
</dbReference>
<protein>
    <submittedName>
        <fullName evidence="5">EF-hand domain-containing protein</fullName>
    </submittedName>
</protein>
<dbReference type="PROSITE" id="PS50222">
    <property type="entry name" value="EF_HAND_2"/>
    <property type="match status" value="1"/>
</dbReference>
<dbReference type="InterPro" id="IPR018247">
    <property type="entry name" value="EF_Hand_1_Ca_BS"/>
</dbReference>
<evidence type="ECO:0000256" key="2">
    <source>
        <dbReference type="SAM" id="Coils"/>
    </source>
</evidence>
<dbReference type="InterPro" id="IPR002048">
    <property type="entry name" value="EF_hand_dom"/>
</dbReference>
<keyword evidence="2" id="KW-0175">Coiled coil</keyword>
<reference evidence="5" key="1">
    <citation type="submission" date="2017-02" db="UniProtKB">
        <authorList>
            <consortium name="WormBaseParasite"/>
        </authorList>
    </citation>
    <scope>IDENTIFICATION</scope>
</reference>
<dbReference type="Gene3D" id="1.10.238.10">
    <property type="entry name" value="EF-hand"/>
    <property type="match status" value="1"/>
</dbReference>
<dbReference type="STRING" id="1147741.A0A0R3S720"/>
<evidence type="ECO:0000313" key="5">
    <source>
        <dbReference type="WBParaSite" id="EEL_0001059201-mRNA-1"/>
    </source>
</evidence>
<dbReference type="InterPro" id="IPR011992">
    <property type="entry name" value="EF-hand-dom_pair"/>
</dbReference>
<evidence type="ECO:0000313" key="4">
    <source>
        <dbReference type="Proteomes" id="UP000050640"/>
    </source>
</evidence>
<feature type="domain" description="EF-hand" evidence="3">
    <location>
        <begin position="35"/>
        <end position="70"/>
    </location>
</feature>
<dbReference type="AlphaFoldDB" id="A0A0R3S720"/>
<feature type="coiled-coil region" evidence="2">
    <location>
        <begin position="178"/>
        <end position="234"/>
    </location>
</feature>
<sequence length="342" mass="39317">MDNIVIEPEKLFDSCDQDRKGYLIPCDLQAVCPQLDDEEINFIFTTLDSDGSGRIDREEFLGGFQNALCHGENHGYPGIKRRASIVEINRKTVDVPSTSDVVHECLAESNDSMVMVNKSVGRTQEETYRSVSGATSVVDFNLPCQDEILQLYEKLQSTGMPKALSCFEKIVVSFCKEIQEQRDQNVQLQHAFESEREAYNRHMNEVENEIDQHITEIQQRAREEERKKLSHEKEEIRCRLEGEVTELRTNITKMKMMVKKAGTSRSEPANQVKHKLQNLSQENEVLKSKLAETHFELAIIKSELAIVRTDYESKKEEMSNDSKALFENARQADNLQRQLKLL</sequence>
<dbReference type="Pfam" id="PF13499">
    <property type="entry name" value="EF-hand_7"/>
    <property type="match status" value="1"/>
</dbReference>
<evidence type="ECO:0000256" key="1">
    <source>
        <dbReference type="ARBA" id="ARBA00022837"/>
    </source>
</evidence>
<keyword evidence="4" id="KW-1185">Reference proteome</keyword>
<dbReference type="Proteomes" id="UP000050640">
    <property type="component" value="Unplaced"/>
</dbReference>
<dbReference type="SMART" id="SM00054">
    <property type="entry name" value="EFh"/>
    <property type="match status" value="2"/>
</dbReference>
<dbReference type="WBParaSite" id="EEL_0001059201-mRNA-1">
    <property type="protein sequence ID" value="EEL_0001059201-mRNA-1"/>
    <property type="gene ID" value="EEL_0001059201"/>
</dbReference>
<name>A0A0R3S720_9BILA</name>